<dbReference type="Proteomes" id="UP000011201">
    <property type="component" value="Unassembled WGS sequence"/>
</dbReference>
<comment type="caution">
    <text evidence="1">The sequence shown here is derived from an EMBL/GenBank/DDBJ whole genome shotgun (WGS) entry which is preliminary data.</text>
</comment>
<protein>
    <submittedName>
        <fullName evidence="1">Uncharacterized protein</fullName>
    </submittedName>
</protein>
<sequence>MAKITILYNFLGKEQNGYTILFFGIITSWLDLVLSLEQD</sequence>
<evidence type="ECO:0000313" key="2">
    <source>
        <dbReference type="Proteomes" id="UP000011201"/>
    </source>
</evidence>
<proteinExistence type="predicted"/>
<keyword evidence="2" id="KW-1185">Reference proteome</keyword>
<name>L8N338_9CYAN</name>
<reference evidence="1 2" key="1">
    <citation type="journal article" date="2013" name="Proc. Natl. Acad. Sci. U.S.A.">
        <title>Improving the coverage of the cyanobacterial phylum using diversity-driven genome sequencing.</title>
        <authorList>
            <person name="Shih P.M."/>
            <person name="Wu D."/>
            <person name="Latifi A."/>
            <person name="Axen S.D."/>
            <person name="Fewer D.P."/>
            <person name="Talla E."/>
            <person name="Calteau A."/>
            <person name="Cai F."/>
            <person name="Tandeau de Marsac N."/>
            <person name="Rippka R."/>
            <person name="Herdman M."/>
            <person name="Sivonen K."/>
            <person name="Coursin T."/>
            <person name="Laurent T."/>
            <person name="Goodwin L."/>
            <person name="Nolan M."/>
            <person name="Davenport K.W."/>
            <person name="Han C.S."/>
            <person name="Rubin E.M."/>
            <person name="Eisen J.A."/>
            <person name="Woyke T."/>
            <person name="Gugger M."/>
            <person name="Kerfeld C.A."/>
        </authorList>
    </citation>
    <scope>NUCLEOTIDE SEQUENCE [LARGE SCALE GENOMIC DNA]</scope>
    <source>
        <strain evidence="1 2">PCC 7429</strain>
    </source>
</reference>
<gene>
    <name evidence="1" type="ORF">Pse7429DRAFT_2117</name>
</gene>
<evidence type="ECO:0000313" key="1">
    <source>
        <dbReference type="EMBL" id="ELS33494.1"/>
    </source>
</evidence>
<dbReference type="EMBL" id="ALWB01000040">
    <property type="protein sequence ID" value="ELS33494.1"/>
    <property type="molecule type" value="Genomic_DNA"/>
</dbReference>
<dbReference type="PATRIC" id="fig|927668.3.peg.1605"/>
<dbReference type="AlphaFoldDB" id="L8N338"/>
<accession>L8N338</accession>
<organism evidence="1 2">
    <name type="scientific">Pseudanabaena biceps PCC 7429</name>
    <dbReference type="NCBI Taxonomy" id="927668"/>
    <lineage>
        <taxon>Bacteria</taxon>
        <taxon>Bacillati</taxon>
        <taxon>Cyanobacteriota</taxon>
        <taxon>Cyanophyceae</taxon>
        <taxon>Pseudanabaenales</taxon>
        <taxon>Pseudanabaenaceae</taxon>
        <taxon>Pseudanabaena</taxon>
    </lineage>
</organism>